<dbReference type="EMBL" id="CP091512">
    <property type="protein sequence ID" value="UOO91849.1"/>
    <property type="molecule type" value="Genomic_DNA"/>
</dbReference>
<evidence type="ECO:0000313" key="1">
    <source>
        <dbReference type="EMBL" id="UOO91849.1"/>
    </source>
</evidence>
<evidence type="ECO:0000313" key="2">
    <source>
        <dbReference type="Proteomes" id="UP000832034"/>
    </source>
</evidence>
<name>A0ABY4E9B1_VITST</name>
<gene>
    <name evidence="1" type="ORF">LVJ81_09420</name>
</gene>
<sequence>MHYRDLFIVSSALVTQYGLFPTEERLAQTMATLDSIRQMAPHADIIVMELSRERIPPQYEQNFMQHGANHILHFSQHPTIQHNYAICSPETDPMGNVIKNLNEMAGMHGLLEWARLNQYLDGYRRVFKVSGRYRVCAPFSQDFYNHEQFAHKAAFLCRTDGFLPLHNSGGTKMHYMTRLWSFDPVLMPKFEAWFEAMCDMMYKRLELDGYIDIEHLLALVVPRQYCVYLSRVGVAGMVGLNGNMIVE</sequence>
<dbReference type="RefSeq" id="WP_019957412.1">
    <property type="nucleotide sequence ID" value="NZ_CP091512.1"/>
</dbReference>
<proteinExistence type="predicted"/>
<reference evidence="1" key="2">
    <citation type="journal article" date="2022" name="Res Sq">
        <title>Evolution of multicellular longitudinally dividing oral cavity symbionts (Neisseriaceae).</title>
        <authorList>
            <person name="Nyongesa S."/>
            <person name="Weber P."/>
            <person name="Bernet E."/>
            <person name="Pullido F."/>
            <person name="Nieckarz M."/>
            <person name="Delaby M."/>
            <person name="Nieves C."/>
            <person name="Viehboeck T."/>
            <person name="Krause N."/>
            <person name="Rivera-Millot A."/>
            <person name="Nakamura A."/>
            <person name="Vischer N."/>
            <person name="VanNieuwenhze M."/>
            <person name="Brun Y."/>
            <person name="Cava F."/>
            <person name="Bulgheresi S."/>
            <person name="Veyrier F."/>
        </authorList>
    </citation>
    <scope>NUCLEOTIDE SEQUENCE</scope>
    <source>
        <strain evidence="1">SAG 1488-6</strain>
    </source>
</reference>
<keyword evidence="2" id="KW-1185">Reference proteome</keyword>
<dbReference type="Proteomes" id="UP000832034">
    <property type="component" value="Chromosome"/>
</dbReference>
<protein>
    <submittedName>
        <fullName evidence="1">Uncharacterized protein</fullName>
    </submittedName>
</protein>
<reference evidence="1" key="1">
    <citation type="submission" date="2021-12" db="EMBL/GenBank/DDBJ databases">
        <authorList>
            <person name="Veyrier F.J."/>
        </authorList>
    </citation>
    <scope>NUCLEOTIDE SEQUENCE</scope>
    <source>
        <strain evidence="1">SAG 1488-6</strain>
    </source>
</reference>
<organism evidence="1 2">
    <name type="scientific">Vitreoscilla stercoraria</name>
    <dbReference type="NCBI Taxonomy" id="61"/>
    <lineage>
        <taxon>Bacteria</taxon>
        <taxon>Pseudomonadati</taxon>
        <taxon>Pseudomonadota</taxon>
        <taxon>Betaproteobacteria</taxon>
        <taxon>Neisseriales</taxon>
        <taxon>Neisseriaceae</taxon>
        <taxon>Vitreoscilla</taxon>
    </lineage>
</organism>
<accession>A0ABY4E9B1</accession>